<keyword evidence="1" id="KW-0812">Transmembrane</keyword>
<proteinExistence type="predicted"/>
<keyword evidence="1" id="KW-0472">Membrane</keyword>
<keyword evidence="1" id="KW-1133">Transmembrane helix</keyword>
<dbReference type="EMBL" id="KV722333">
    <property type="protein sequence ID" value="OCH95966.1"/>
    <property type="molecule type" value="Genomic_DNA"/>
</dbReference>
<keyword evidence="3" id="KW-1185">Reference proteome</keyword>
<protein>
    <submittedName>
        <fullName evidence="2">Uncharacterized protein</fullName>
    </submittedName>
</protein>
<sequence length="214" mass="23413">MRRTAPPRLNRLPQRLDYQLIPAPLDLSRPLVDEKSPLPAIIVTPSSPSHEGDFCIAFLSPPPKPTLFERLQSTVPALPQFQAYLPSQIQLPPSPFKASFDHSPASAWSLKARARTAIVLMLLLFIMACHLVLHSLASGRPHFDFAMSSDKGLDVLALPQGADAFSAATDDVKDLSAPAIGGWFNLHAMWAPMPTMEGKRTTEFVVWESPVPSA</sequence>
<reference evidence="2 3" key="1">
    <citation type="submission" date="2016-07" db="EMBL/GenBank/DDBJ databases">
        <title>Draft genome of the white-rot fungus Obba rivulosa 3A-2.</title>
        <authorList>
            <consortium name="DOE Joint Genome Institute"/>
            <person name="Miettinen O."/>
            <person name="Riley R."/>
            <person name="Acob R."/>
            <person name="Barry K."/>
            <person name="Cullen D."/>
            <person name="De Vries R."/>
            <person name="Hainaut M."/>
            <person name="Hatakka A."/>
            <person name="Henrissat B."/>
            <person name="Hilden K."/>
            <person name="Kuo R."/>
            <person name="Labutti K."/>
            <person name="Lipzen A."/>
            <person name="Makela M.R."/>
            <person name="Sandor L."/>
            <person name="Spatafora J.W."/>
            <person name="Grigoriev I.V."/>
            <person name="Hibbett D.S."/>
        </authorList>
    </citation>
    <scope>NUCLEOTIDE SEQUENCE [LARGE SCALE GENOMIC DNA]</scope>
    <source>
        <strain evidence="2 3">3A-2</strain>
    </source>
</reference>
<organism evidence="2 3">
    <name type="scientific">Obba rivulosa</name>
    <dbReference type="NCBI Taxonomy" id="1052685"/>
    <lineage>
        <taxon>Eukaryota</taxon>
        <taxon>Fungi</taxon>
        <taxon>Dikarya</taxon>
        <taxon>Basidiomycota</taxon>
        <taxon>Agaricomycotina</taxon>
        <taxon>Agaricomycetes</taxon>
        <taxon>Polyporales</taxon>
        <taxon>Gelatoporiaceae</taxon>
        <taxon>Obba</taxon>
    </lineage>
</organism>
<name>A0A8E2DUL6_9APHY</name>
<evidence type="ECO:0000313" key="3">
    <source>
        <dbReference type="Proteomes" id="UP000250043"/>
    </source>
</evidence>
<gene>
    <name evidence="2" type="ORF">OBBRIDRAFT_787815</name>
</gene>
<dbReference type="AlphaFoldDB" id="A0A8E2DUL6"/>
<evidence type="ECO:0000256" key="1">
    <source>
        <dbReference type="SAM" id="Phobius"/>
    </source>
</evidence>
<accession>A0A8E2DUL6</accession>
<evidence type="ECO:0000313" key="2">
    <source>
        <dbReference type="EMBL" id="OCH95966.1"/>
    </source>
</evidence>
<feature type="transmembrane region" description="Helical" evidence="1">
    <location>
        <begin position="117"/>
        <end position="137"/>
    </location>
</feature>
<dbReference type="Proteomes" id="UP000250043">
    <property type="component" value="Unassembled WGS sequence"/>
</dbReference>
<dbReference type="OrthoDB" id="3259878at2759"/>